<dbReference type="Proteomes" id="UP000006702">
    <property type="component" value="Unassembled WGS sequence"/>
</dbReference>
<dbReference type="OrthoDB" id="4499406at2759"/>
<dbReference type="HOGENOM" id="CLU_1225065_0_0_1"/>
<dbReference type="InterPro" id="IPR022190">
    <property type="entry name" value="DUF3716"/>
</dbReference>
<reference evidence="2" key="1">
    <citation type="journal article" date="2008" name="PLoS Genet.">
        <title>Genomic islands in the pathogenic filamentous fungus Aspergillus fumigatus.</title>
        <authorList>
            <person name="Fedorova N.D."/>
            <person name="Khaldi N."/>
            <person name="Joardar V.S."/>
            <person name="Maiti R."/>
            <person name="Amedeo P."/>
            <person name="Anderson M.J."/>
            <person name="Crabtree J."/>
            <person name="Silva J.C."/>
            <person name="Badger J.H."/>
            <person name="Albarraq A."/>
            <person name="Angiuoli S."/>
            <person name="Bussey H."/>
            <person name="Bowyer P."/>
            <person name="Cotty P.J."/>
            <person name="Dyer P.S."/>
            <person name="Egan A."/>
            <person name="Galens K."/>
            <person name="Fraser-Liggett C.M."/>
            <person name="Haas B.J."/>
            <person name="Inman J.M."/>
            <person name="Kent R."/>
            <person name="Lemieux S."/>
            <person name="Malavazi I."/>
            <person name="Orvis J."/>
            <person name="Roemer T."/>
            <person name="Ronning C.M."/>
            <person name="Sundaram J.P."/>
            <person name="Sutton G."/>
            <person name="Turner G."/>
            <person name="Venter J.C."/>
            <person name="White O.R."/>
            <person name="Whitty B.R."/>
            <person name="Youngman P."/>
            <person name="Wolfe K.H."/>
            <person name="Goldman G.H."/>
            <person name="Wortman J.R."/>
            <person name="Jiang B."/>
            <person name="Denning D.W."/>
            <person name="Nierman W.C."/>
        </authorList>
    </citation>
    <scope>NUCLEOTIDE SEQUENCE [LARGE SCALE GENOMIC DNA]</scope>
    <source>
        <strain evidence="2">ATCC 1020 / DSM 3700 / CBS 544.65 / FGSC A1164 / JCM 1740 / NRRL 181 / WB 181</strain>
    </source>
</reference>
<protein>
    <submittedName>
        <fullName evidence="1">Uncharacterized protein</fullName>
    </submittedName>
</protein>
<dbReference type="VEuPathDB" id="FungiDB:NFIA_054980"/>
<dbReference type="eggNOG" id="ENOG502RDGN">
    <property type="taxonomic scope" value="Eukaryota"/>
</dbReference>
<dbReference type="AlphaFoldDB" id="A1DMX9"/>
<evidence type="ECO:0000313" key="1">
    <source>
        <dbReference type="EMBL" id="EAW16150.1"/>
    </source>
</evidence>
<keyword evidence="2" id="KW-1185">Reference proteome</keyword>
<dbReference type="Pfam" id="PF12511">
    <property type="entry name" value="DUF3716"/>
    <property type="match status" value="1"/>
</dbReference>
<dbReference type="GeneID" id="4584562"/>
<proteinExistence type="predicted"/>
<name>A1DMX9_NEOFI</name>
<dbReference type="EMBL" id="DS027698">
    <property type="protein sequence ID" value="EAW16150.1"/>
    <property type="molecule type" value="Genomic_DNA"/>
</dbReference>
<accession>A1DMX9</accession>
<evidence type="ECO:0000313" key="2">
    <source>
        <dbReference type="Proteomes" id="UP000006702"/>
    </source>
</evidence>
<sequence>MVPAARSTNVLDDNNTADEAADLAKAEVIQQGAAETLCRILGQPGKLTSTDRSLVKIADIVRDVDWSVNSVGEPIERPLNSQGQSSAFLLQARGRVANEPCSSCASNPNPFQSCVAAPSYKDMFGELRSHLQRTREEPLSEWDPADRKYALIAFKHVCQYVARASKVLVSTNNNLGPKRVEDIRAAFVSCYAVTETNGSLKVLLPCTSLQRTFLPVLKNIGGHLIL</sequence>
<dbReference type="RefSeq" id="XP_001258047.1">
    <property type="nucleotide sequence ID" value="XM_001258046.1"/>
</dbReference>
<dbReference type="KEGG" id="nfi:NFIA_054980"/>
<gene>
    <name evidence="1" type="ORF">NFIA_054980</name>
</gene>
<organism evidence="1 2">
    <name type="scientific">Neosartorya fischeri (strain ATCC 1020 / DSM 3700 / CBS 544.65 / FGSC A1164 / JCM 1740 / NRRL 181 / WB 181)</name>
    <name type="common">Aspergillus fischerianus</name>
    <dbReference type="NCBI Taxonomy" id="331117"/>
    <lineage>
        <taxon>Eukaryota</taxon>
        <taxon>Fungi</taxon>
        <taxon>Dikarya</taxon>
        <taxon>Ascomycota</taxon>
        <taxon>Pezizomycotina</taxon>
        <taxon>Eurotiomycetes</taxon>
        <taxon>Eurotiomycetidae</taxon>
        <taxon>Eurotiales</taxon>
        <taxon>Aspergillaceae</taxon>
        <taxon>Aspergillus</taxon>
        <taxon>Aspergillus subgen. Fumigati</taxon>
    </lineage>
</organism>